<dbReference type="OrthoDB" id="3341476at2759"/>
<proteinExistence type="predicted"/>
<dbReference type="GO" id="GO:0006310">
    <property type="term" value="P:DNA recombination"/>
    <property type="evidence" value="ECO:0007669"/>
    <property type="project" value="UniProtKB-KW"/>
</dbReference>
<evidence type="ECO:0000259" key="17">
    <source>
        <dbReference type="PROSITE" id="PS50994"/>
    </source>
</evidence>
<evidence type="ECO:0000256" key="11">
    <source>
        <dbReference type="ARBA" id="ARBA00022908"/>
    </source>
</evidence>
<evidence type="ECO:0000313" key="19">
    <source>
        <dbReference type="Proteomes" id="UP000757232"/>
    </source>
</evidence>
<organism evidence="18 19">
    <name type="scientific">Sanghuangporus baumii</name>
    <name type="common">Phellinus baumii</name>
    <dbReference type="NCBI Taxonomy" id="108892"/>
    <lineage>
        <taxon>Eukaryota</taxon>
        <taxon>Fungi</taxon>
        <taxon>Dikarya</taxon>
        <taxon>Basidiomycota</taxon>
        <taxon>Agaricomycotina</taxon>
        <taxon>Agaricomycetes</taxon>
        <taxon>Hymenochaetales</taxon>
        <taxon>Hymenochaetaceae</taxon>
        <taxon>Sanghuangporus</taxon>
    </lineage>
</organism>
<dbReference type="InterPro" id="IPR012337">
    <property type="entry name" value="RNaseH-like_sf"/>
</dbReference>
<keyword evidence="4" id="KW-0540">Nuclease</keyword>
<keyword evidence="15" id="KW-0233">DNA recombination</keyword>
<dbReference type="GO" id="GO:0003677">
    <property type="term" value="F:DNA binding"/>
    <property type="evidence" value="ECO:0007669"/>
    <property type="project" value="UniProtKB-KW"/>
</dbReference>
<evidence type="ECO:0000256" key="10">
    <source>
        <dbReference type="ARBA" id="ARBA00022884"/>
    </source>
</evidence>
<dbReference type="PANTHER" id="PTHR37984">
    <property type="entry name" value="PROTEIN CBG26694"/>
    <property type="match status" value="1"/>
</dbReference>
<dbReference type="CDD" id="cd01647">
    <property type="entry name" value="RT_LTR"/>
    <property type="match status" value="1"/>
</dbReference>
<keyword evidence="7" id="KW-0255">Endonuclease</keyword>
<dbReference type="GO" id="GO:0003887">
    <property type="term" value="F:DNA-directed DNA polymerase activity"/>
    <property type="evidence" value="ECO:0007669"/>
    <property type="project" value="UniProtKB-KW"/>
</dbReference>
<evidence type="ECO:0000256" key="13">
    <source>
        <dbReference type="ARBA" id="ARBA00022932"/>
    </source>
</evidence>
<dbReference type="PROSITE" id="PS50994">
    <property type="entry name" value="INTEGRASE"/>
    <property type="match status" value="1"/>
</dbReference>
<dbReference type="InterPro" id="IPR036397">
    <property type="entry name" value="RNaseH_sf"/>
</dbReference>
<dbReference type="GO" id="GO:0006508">
    <property type="term" value="P:proteolysis"/>
    <property type="evidence" value="ECO:0007669"/>
    <property type="project" value="UniProtKB-KW"/>
</dbReference>
<dbReference type="FunFam" id="3.30.420.10:FF:000032">
    <property type="entry name" value="Retrovirus-related Pol polyprotein from transposon 297-like Protein"/>
    <property type="match status" value="1"/>
</dbReference>
<dbReference type="AlphaFoldDB" id="A0A9Q5HQ68"/>
<dbReference type="PANTHER" id="PTHR37984:SF5">
    <property type="entry name" value="PROTEIN NYNRIN-LIKE"/>
    <property type="match status" value="1"/>
</dbReference>
<keyword evidence="1" id="KW-0645">Protease</keyword>
<protein>
    <submittedName>
        <fullName evidence="18">Reverse transcriptase-RNase H-integrase</fullName>
    </submittedName>
</protein>
<keyword evidence="5" id="KW-0479">Metal-binding</keyword>
<dbReference type="Pfam" id="PF24626">
    <property type="entry name" value="SH3_Tf2-1"/>
    <property type="match status" value="1"/>
</dbReference>
<evidence type="ECO:0000256" key="1">
    <source>
        <dbReference type="ARBA" id="ARBA00022670"/>
    </source>
</evidence>
<dbReference type="EMBL" id="LNZH02000216">
    <property type="protein sequence ID" value="OCB83965.1"/>
    <property type="molecule type" value="Genomic_DNA"/>
</dbReference>
<evidence type="ECO:0000256" key="5">
    <source>
        <dbReference type="ARBA" id="ARBA00022723"/>
    </source>
</evidence>
<comment type="caution">
    <text evidence="18">The sequence shown here is derived from an EMBL/GenBank/DDBJ whole genome shotgun (WGS) entry which is preliminary data.</text>
</comment>
<keyword evidence="8" id="KW-0378">Hydrolase</keyword>
<accession>A0A9Q5HQ68</accession>
<keyword evidence="14" id="KW-0238">DNA-binding</keyword>
<dbReference type="InterPro" id="IPR041588">
    <property type="entry name" value="Integrase_H2C2"/>
</dbReference>
<keyword evidence="19" id="KW-1185">Reference proteome</keyword>
<evidence type="ECO:0000256" key="7">
    <source>
        <dbReference type="ARBA" id="ARBA00022759"/>
    </source>
</evidence>
<dbReference type="InterPro" id="IPR000477">
    <property type="entry name" value="RT_dom"/>
</dbReference>
<keyword evidence="9" id="KW-0460">Magnesium</keyword>
<evidence type="ECO:0000256" key="9">
    <source>
        <dbReference type="ARBA" id="ARBA00022842"/>
    </source>
</evidence>
<gene>
    <name evidence="18" type="ORF">A7U60_g8636</name>
</gene>
<reference evidence="18" key="1">
    <citation type="submission" date="2016-06" db="EMBL/GenBank/DDBJ databases">
        <title>Draft Genome sequence of the fungus Inonotus baumii.</title>
        <authorList>
            <person name="Zhu H."/>
            <person name="Lin W."/>
        </authorList>
    </citation>
    <scope>NUCLEOTIDE SEQUENCE</scope>
    <source>
        <strain evidence="18">821</strain>
    </source>
</reference>
<dbReference type="InterPro" id="IPR056924">
    <property type="entry name" value="SH3_Tf2-1"/>
</dbReference>
<dbReference type="SUPFAM" id="SSF53098">
    <property type="entry name" value="Ribonuclease H-like"/>
    <property type="match status" value="1"/>
</dbReference>
<dbReference type="GO" id="GO:0003723">
    <property type="term" value="F:RNA binding"/>
    <property type="evidence" value="ECO:0007669"/>
    <property type="project" value="UniProtKB-KW"/>
</dbReference>
<dbReference type="Proteomes" id="UP000757232">
    <property type="component" value="Unassembled WGS sequence"/>
</dbReference>
<dbReference type="GO" id="GO:0046872">
    <property type="term" value="F:metal ion binding"/>
    <property type="evidence" value="ECO:0007669"/>
    <property type="project" value="UniProtKB-KW"/>
</dbReference>
<dbReference type="InterPro" id="IPR001584">
    <property type="entry name" value="Integrase_cat-core"/>
</dbReference>
<dbReference type="InterPro" id="IPR021109">
    <property type="entry name" value="Peptidase_aspartic_dom_sf"/>
</dbReference>
<keyword evidence="12 18" id="KW-0695">RNA-directed DNA polymerase</keyword>
<evidence type="ECO:0000256" key="4">
    <source>
        <dbReference type="ARBA" id="ARBA00022722"/>
    </source>
</evidence>
<dbReference type="FunFam" id="1.10.340.70:FF:000001">
    <property type="entry name" value="Retrovirus-related Pol polyprotein from transposon gypsy-like Protein"/>
    <property type="match status" value="1"/>
</dbReference>
<keyword evidence="16" id="KW-0175">Coiled coil</keyword>
<evidence type="ECO:0000256" key="15">
    <source>
        <dbReference type="ARBA" id="ARBA00023172"/>
    </source>
</evidence>
<dbReference type="GO" id="GO:0005634">
    <property type="term" value="C:nucleus"/>
    <property type="evidence" value="ECO:0007669"/>
    <property type="project" value="UniProtKB-ARBA"/>
</dbReference>
<evidence type="ECO:0000256" key="2">
    <source>
        <dbReference type="ARBA" id="ARBA00022679"/>
    </source>
</evidence>
<keyword evidence="6" id="KW-0064">Aspartyl protease</keyword>
<dbReference type="Gene3D" id="1.10.340.70">
    <property type="match status" value="1"/>
</dbReference>
<keyword evidence="3" id="KW-0548">Nucleotidyltransferase</keyword>
<dbReference type="Gene3D" id="3.10.10.10">
    <property type="entry name" value="HIV Type 1 Reverse Transcriptase, subunit A, domain 1"/>
    <property type="match status" value="1"/>
</dbReference>
<evidence type="ECO:0000256" key="14">
    <source>
        <dbReference type="ARBA" id="ARBA00023125"/>
    </source>
</evidence>
<feature type="domain" description="Integrase catalytic" evidence="17">
    <location>
        <begin position="713"/>
        <end position="872"/>
    </location>
</feature>
<feature type="coiled-coil region" evidence="16">
    <location>
        <begin position="62"/>
        <end position="89"/>
    </location>
</feature>
<evidence type="ECO:0000256" key="12">
    <source>
        <dbReference type="ARBA" id="ARBA00022918"/>
    </source>
</evidence>
<dbReference type="SUPFAM" id="SSF56672">
    <property type="entry name" value="DNA/RNA polymerases"/>
    <property type="match status" value="1"/>
</dbReference>
<dbReference type="Gene3D" id="2.40.70.10">
    <property type="entry name" value="Acid Proteases"/>
    <property type="match status" value="1"/>
</dbReference>
<dbReference type="CDD" id="cd00303">
    <property type="entry name" value="retropepsin_like"/>
    <property type="match status" value="1"/>
</dbReference>
<dbReference type="InterPro" id="IPR043502">
    <property type="entry name" value="DNA/RNA_pol_sf"/>
</dbReference>
<keyword evidence="2" id="KW-0808">Transferase</keyword>
<evidence type="ECO:0000256" key="16">
    <source>
        <dbReference type="SAM" id="Coils"/>
    </source>
</evidence>
<dbReference type="GO" id="GO:0003964">
    <property type="term" value="F:RNA-directed DNA polymerase activity"/>
    <property type="evidence" value="ECO:0007669"/>
    <property type="project" value="UniProtKB-KW"/>
</dbReference>
<keyword evidence="13" id="KW-0239">DNA-directed DNA polymerase</keyword>
<dbReference type="GO" id="GO:0015074">
    <property type="term" value="P:DNA integration"/>
    <property type="evidence" value="ECO:0007669"/>
    <property type="project" value="UniProtKB-KW"/>
</dbReference>
<evidence type="ECO:0000256" key="6">
    <source>
        <dbReference type="ARBA" id="ARBA00022750"/>
    </source>
</evidence>
<sequence>MYQGDLNADEFFNKFDICQVDAGLVTEAHNEWLMSHLKRALNPKVVKGVIRLPNEPTSYKEFKRAAVKVDRVKRQIRDLMAECRQKAINVTVMKPAPAPPMRCPMLPQQAAHPFVPSAQDHCDATEVTYRGLDESEDDDDNFKVYKDLFVRRADAQAGELREEEQIQTTIKNEVVAEEPYRKNIVARVNITKAVWDMVGRHVAEVWHEGIKEAEQFVRRASGKELDAFISIVHPKVIGDGKVDLSNPGLEDEHFIDAHALIDLGCTGSCINKGFVKRYGFPTQRYIRPRPVFNADSTSNEGGLIKEYVMLQMFFGKHEEEIRLAVTSLASSNIFLGHNWLQKHNPEIDWKIGSVKFTRCPDECDSMLSKEEIDDEYVRNVRMKEAAKWPPYLEEYADVFSEESFKHLPNHQMWDHAINLKLDFKPSDYKVYPLSPKEQEAMKEFIEENLVSGHIRQSKSPMTSPFFFIKKEDGSLRAIQDYRKLNKGTVKNKYPLPLINKLIDKVKDAKYITKLNIHWGYYNIQIREGDEWKAAFRTNLGLFEPTVIFFAEFNFTLVHKPGKTLGKADLLSHRADYNKGKHDNENVTFIKKEWLVRGMVQMSRDGLIKKVTEAQRQEDEGMRLKDVKKRGDVWRKGHRLYIPAGIREIIMKEHHDSILAGHLGAIKMIQLIAQRYWWPKMSADVQVYVQGCDHYQQMKALRTMRAKVLHPNEVPEAPWQIVTVDLIRELPESNRFNAICIVVDHFSKQIHMILMMRKLTAEGMARIYRDHIFWLHGLPQKIIYDRGVQFDARMMKELYKLLHIEGNLSTAYHPQTDGQMERVNQELEQYLHLYINHRQSDWVDQLVLAEFAYNNCEHSATKLSPFFVNTGMHPLDFMGVGMALSNLSVEDFAKHVKEVHRLTQSNLVKANEDMKCFYDCHAGKSVSYEAGQKVFLDRWNIKMIRLMKKMDDKWFGPFEVVEKISVSAYRLKLLKTWKKVHPVFNEILLKLAVQLSFESQKKPPLLPLVIIDKQEEYEVEEILDSHLHQGRLQFLIK</sequence>
<keyword evidence="11" id="KW-0229">DNA integration</keyword>
<evidence type="ECO:0000256" key="3">
    <source>
        <dbReference type="ARBA" id="ARBA00022695"/>
    </source>
</evidence>
<dbReference type="InterPro" id="IPR050951">
    <property type="entry name" value="Retrovirus_Pol_polyprotein"/>
</dbReference>
<dbReference type="GO" id="GO:0004190">
    <property type="term" value="F:aspartic-type endopeptidase activity"/>
    <property type="evidence" value="ECO:0007669"/>
    <property type="project" value="UniProtKB-KW"/>
</dbReference>
<dbReference type="Gene3D" id="3.30.420.10">
    <property type="entry name" value="Ribonuclease H-like superfamily/Ribonuclease H"/>
    <property type="match status" value="1"/>
</dbReference>
<dbReference type="GO" id="GO:0004519">
    <property type="term" value="F:endonuclease activity"/>
    <property type="evidence" value="ECO:0007669"/>
    <property type="project" value="UniProtKB-KW"/>
</dbReference>
<keyword evidence="10" id="KW-0694">RNA-binding</keyword>
<dbReference type="Pfam" id="PF00078">
    <property type="entry name" value="RVT_1"/>
    <property type="match status" value="1"/>
</dbReference>
<dbReference type="Pfam" id="PF17921">
    <property type="entry name" value="Integrase_H2C2"/>
    <property type="match status" value="1"/>
</dbReference>
<evidence type="ECO:0000256" key="8">
    <source>
        <dbReference type="ARBA" id="ARBA00022801"/>
    </source>
</evidence>
<evidence type="ECO:0000313" key="18">
    <source>
        <dbReference type="EMBL" id="OCB83965.1"/>
    </source>
</evidence>
<name>A0A9Q5HQ68_SANBA</name>